<evidence type="ECO:0000259" key="8">
    <source>
        <dbReference type="PROSITE" id="PS50979"/>
    </source>
</evidence>
<dbReference type="EC" id="6.3.4.14" evidence="1"/>
<evidence type="ECO:0000313" key="9">
    <source>
        <dbReference type="EMBL" id="SDO29383.1"/>
    </source>
</evidence>
<proteinExistence type="predicted"/>
<dbReference type="InterPro" id="IPR005479">
    <property type="entry name" value="CPAse_ATP-bd"/>
</dbReference>
<dbReference type="Pfam" id="PF00289">
    <property type="entry name" value="Biotin_carb_N"/>
    <property type="match status" value="1"/>
</dbReference>
<evidence type="ECO:0000259" key="7">
    <source>
        <dbReference type="PROSITE" id="PS50975"/>
    </source>
</evidence>
<dbReference type="SUPFAM" id="SSF56059">
    <property type="entry name" value="Glutathione synthetase ATP-binding domain-like"/>
    <property type="match status" value="1"/>
</dbReference>
<dbReference type="GO" id="GO:0046872">
    <property type="term" value="F:metal ion binding"/>
    <property type="evidence" value="ECO:0007669"/>
    <property type="project" value="InterPro"/>
</dbReference>
<evidence type="ECO:0000256" key="6">
    <source>
        <dbReference type="PROSITE-ProRule" id="PRU00409"/>
    </source>
</evidence>
<dbReference type="Proteomes" id="UP000198778">
    <property type="component" value="Unassembled WGS sequence"/>
</dbReference>
<accession>A0A1H0IDB8</accession>
<keyword evidence="10" id="KW-1185">Reference proteome</keyword>
<reference evidence="10" key="1">
    <citation type="submission" date="2016-10" db="EMBL/GenBank/DDBJ databases">
        <authorList>
            <person name="Varghese N."/>
            <person name="Submissions S."/>
        </authorList>
    </citation>
    <scope>NUCLEOTIDE SEQUENCE [LARGE SCALE GENOMIC DNA]</scope>
    <source>
        <strain evidence="10">CGMCC 1.10369</strain>
    </source>
</reference>
<sequence>MIKKLLIANRGEIACRIIHTCRKLNIRSVAVYSDADAESMHVLYADEAVHLGGSRVKESYLNMEAVLQAAKDTGADAIHPGYGLLSENPVFAERVVEEGIIFVGPEAEVIKQMGDKIQARTAMETAGVPVVPGITLDTLEESHVIKAGRAVGYPLMIKAAAGGRYRYAENRK</sequence>
<dbReference type="InterPro" id="IPR011764">
    <property type="entry name" value="Biotin_carboxylation_dom"/>
</dbReference>
<dbReference type="Gene3D" id="3.30.470.20">
    <property type="entry name" value="ATP-grasp fold, B domain"/>
    <property type="match status" value="1"/>
</dbReference>
<dbReference type="SUPFAM" id="SSF52440">
    <property type="entry name" value="PreATP-grasp domain"/>
    <property type="match status" value="1"/>
</dbReference>
<name>A0A1H0IDB8_9BACI</name>
<keyword evidence="2" id="KW-0436">Ligase</keyword>
<dbReference type="PANTHER" id="PTHR18866:SF33">
    <property type="entry name" value="METHYLCROTONOYL-COA CARBOXYLASE SUBUNIT ALPHA, MITOCHONDRIAL-RELATED"/>
    <property type="match status" value="1"/>
</dbReference>
<dbReference type="GO" id="GO:0004075">
    <property type="term" value="F:biotin carboxylase activity"/>
    <property type="evidence" value="ECO:0007669"/>
    <property type="project" value="UniProtKB-EC"/>
</dbReference>
<keyword evidence="4 6" id="KW-0067">ATP-binding</keyword>
<dbReference type="EMBL" id="FNIL01000010">
    <property type="protein sequence ID" value="SDO29383.1"/>
    <property type="molecule type" value="Genomic_DNA"/>
</dbReference>
<dbReference type="InterPro" id="IPR011761">
    <property type="entry name" value="ATP-grasp"/>
</dbReference>
<evidence type="ECO:0000313" key="10">
    <source>
        <dbReference type="Proteomes" id="UP000198778"/>
    </source>
</evidence>
<dbReference type="InterPro" id="IPR050856">
    <property type="entry name" value="Biotin_carboxylase_complex"/>
</dbReference>
<evidence type="ECO:0000256" key="5">
    <source>
        <dbReference type="ARBA" id="ARBA00023267"/>
    </source>
</evidence>
<dbReference type="PROSITE" id="PS50979">
    <property type="entry name" value="BC"/>
    <property type="match status" value="1"/>
</dbReference>
<dbReference type="GO" id="GO:0005524">
    <property type="term" value="F:ATP binding"/>
    <property type="evidence" value="ECO:0007669"/>
    <property type="project" value="UniProtKB-UniRule"/>
</dbReference>
<dbReference type="Pfam" id="PF02786">
    <property type="entry name" value="CPSase_L_D2"/>
    <property type="match status" value="1"/>
</dbReference>
<keyword evidence="5" id="KW-0092">Biotin</keyword>
<evidence type="ECO:0000256" key="3">
    <source>
        <dbReference type="ARBA" id="ARBA00022741"/>
    </source>
</evidence>
<gene>
    <name evidence="9" type="ORF">SAMN04488053_11098</name>
</gene>
<dbReference type="STRING" id="745820.SAMN04488053_11098"/>
<dbReference type="AlphaFoldDB" id="A0A1H0IDB8"/>
<protein>
    <recommendedName>
        <fullName evidence="1">biotin carboxylase</fullName>
        <ecNumber evidence="1">6.3.4.14</ecNumber>
    </recommendedName>
</protein>
<evidence type="ECO:0000256" key="2">
    <source>
        <dbReference type="ARBA" id="ARBA00022598"/>
    </source>
</evidence>
<dbReference type="FunFam" id="3.40.50.20:FF:000010">
    <property type="entry name" value="Propionyl-CoA carboxylase subunit alpha"/>
    <property type="match status" value="1"/>
</dbReference>
<evidence type="ECO:0000256" key="1">
    <source>
        <dbReference type="ARBA" id="ARBA00013263"/>
    </source>
</evidence>
<dbReference type="InterPro" id="IPR016185">
    <property type="entry name" value="PreATP-grasp_dom_sf"/>
</dbReference>
<evidence type="ECO:0000256" key="4">
    <source>
        <dbReference type="ARBA" id="ARBA00022840"/>
    </source>
</evidence>
<keyword evidence="3 6" id="KW-0547">Nucleotide-binding</keyword>
<feature type="domain" description="ATP-grasp" evidence="7">
    <location>
        <begin position="120"/>
        <end position="163"/>
    </location>
</feature>
<dbReference type="InterPro" id="IPR005481">
    <property type="entry name" value="BC-like_N"/>
</dbReference>
<dbReference type="PANTHER" id="PTHR18866">
    <property type="entry name" value="CARBOXYLASE:PYRUVATE/ACETYL-COA/PROPIONYL-COA CARBOXYLASE"/>
    <property type="match status" value="1"/>
</dbReference>
<organism evidence="9 10">
    <name type="scientific">Alkalicoccus daliensis</name>
    <dbReference type="NCBI Taxonomy" id="745820"/>
    <lineage>
        <taxon>Bacteria</taxon>
        <taxon>Bacillati</taxon>
        <taxon>Bacillota</taxon>
        <taxon>Bacilli</taxon>
        <taxon>Bacillales</taxon>
        <taxon>Bacillaceae</taxon>
        <taxon>Alkalicoccus</taxon>
    </lineage>
</organism>
<feature type="domain" description="Biotin carboxylation" evidence="8">
    <location>
        <begin position="1"/>
        <end position="172"/>
    </location>
</feature>
<dbReference type="PROSITE" id="PS50975">
    <property type="entry name" value="ATP_GRASP"/>
    <property type="match status" value="1"/>
</dbReference>